<gene>
    <name evidence="1" type="ORF">L798_13200</name>
</gene>
<evidence type="ECO:0000313" key="1">
    <source>
        <dbReference type="EMBL" id="KDR12994.1"/>
    </source>
</evidence>
<dbReference type="InParanoid" id="A0A067QTD5"/>
<evidence type="ECO:0000313" key="2">
    <source>
        <dbReference type="Proteomes" id="UP000027135"/>
    </source>
</evidence>
<accession>A0A067QTD5</accession>
<keyword evidence="2" id="KW-1185">Reference proteome</keyword>
<organism evidence="1 2">
    <name type="scientific">Zootermopsis nevadensis</name>
    <name type="common">Dampwood termite</name>
    <dbReference type="NCBI Taxonomy" id="136037"/>
    <lineage>
        <taxon>Eukaryota</taxon>
        <taxon>Metazoa</taxon>
        <taxon>Ecdysozoa</taxon>
        <taxon>Arthropoda</taxon>
        <taxon>Hexapoda</taxon>
        <taxon>Insecta</taxon>
        <taxon>Pterygota</taxon>
        <taxon>Neoptera</taxon>
        <taxon>Polyneoptera</taxon>
        <taxon>Dictyoptera</taxon>
        <taxon>Blattodea</taxon>
        <taxon>Blattoidea</taxon>
        <taxon>Termitoidae</taxon>
        <taxon>Termopsidae</taxon>
        <taxon>Zootermopsis</taxon>
    </lineage>
</organism>
<name>A0A067QTD5_ZOONE</name>
<sequence>MGALFQVRFRHDQPDHSLVRVIIQNQNQNLGNPKTSFHDDQGLILDWWHLRPCRGEQRTELHFLSSIHLYDEAITEQLQAHFAVNTEDFKATVPATCHCCLENQFHARANILHTERTRCLFQQQ</sequence>
<dbReference type="AlphaFoldDB" id="A0A067QTD5"/>
<proteinExistence type="predicted"/>
<dbReference type="Proteomes" id="UP000027135">
    <property type="component" value="Unassembled WGS sequence"/>
</dbReference>
<protein>
    <submittedName>
        <fullName evidence="1">Uncharacterized protein</fullName>
    </submittedName>
</protein>
<reference evidence="1 2" key="1">
    <citation type="journal article" date="2014" name="Nat. Commun.">
        <title>Molecular traces of alternative social organization in a termite genome.</title>
        <authorList>
            <person name="Terrapon N."/>
            <person name="Li C."/>
            <person name="Robertson H.M."/>
            <person name="Ji L."/>
            <person name="Meng X."/>
            <person name="Booth W."/>
            <person name="Chen Z."/>
            <person name="Childers C.P."/>
            <person name="Glastad K.M."/>
            <person name="Gokhale K."/>
            <person name="Gowin J."/>
            <person name="Gronenberg W."/>
            <person name="Hermansen R.A."/>
            <person name="Hu H."/>
            <person name="Hunt B.G."/>
            <person name="Huylmans A.K."/>
            <person name="Khalil S.M."/>
            <person name="Mitchell R.D."/>
            <person name="Munoz-Torres M.C."/>
            <person name="Mustard J.A."/>
            <person name="Pan H."/>
            <person name="Reese J.T."/>
            <person name="Scharf M.E."/>
            <person name="Sun F."/>
            <person name="Vogel H."/>
            <person name="Xiao J."/>
            <person name="Yang W."/>
            <person name="Yang Z."/>
            <person name="Yang Z."/>
            <person name="Zhou J."/>
            <person name="Zhu J."/>
            <person name="Brent C.S."/>
            <person name="Elsik C.G."/>
            <person name="Goodisman M.A."/>
            <person name="Liberles D.A."/>
            <person name="Roe R.M."/>
            <person name="Vargo E.L."/>
            <person name="Vilcinskas A."/>
            <person name="Wang J."/>
            <person name="Bornberg-Bauer E."/>
            <person name="Korb J."/>
            <person name="Zhang G."/>
            <person name="Liebig J."/>
        </authorList>
    </citation>
    <scope>NUCLEOTIDE SEQUENCE [LARGE SCALE GENOMIC DNA]</scope>
    <source>
        <tissue evidence="1">Whole organism</tissue>
    </source>
</reference>
<dbReference type="EMBL" id="KK852980">
    <property type="protein sequence ID" value="KDR12994.1"/>
    <property type="molecule type" value="Genomic_DNA"/>
</dbReference>